<evidence type="ECO:0000259" key="12">
    <source>
        <dbReference type="PROSITE" id="PS51192"/>
    </source>
</evidence>
<dbReference type="InterPro" id="IPR000330">
    <property type="entry name" value="SNF2_N"/>
</dbReference>
<feature type="region of interest" description="Disordered" evidence="10">
    <location>
        <begin position="1"/>
        <end position="49"/>
    </location>
</feature>
<feature type="compositionally biased region" description="Basic residues" evidence="10">
    <location>
        <begin position="737"/>
        <end position="769"/>
    </location>
</feature>
<evidence type="ECO:0000256" key="3">
    <source>
        <dbReference type="ARBA" id="ARBA00022741"/>
    </source>
</evidence>
<dbReference type="Pfam" id="PF13445">
    <property type="entry name" value="zf-RING_UBOX"/>
    <property type="match status" value="1"/>
</dbReference>
<feature type="compositionally biased region" description="Polar residues" evidence="10">
    <location>
        <begin position="12"/>
        <end position="49"/>
    </location>
</feature>
<dbReference type="InterPro" id="IPR017907">
    <property type="entry name" value="Znf_RING_CS"/>
</dbReference>
<dbReference type="SMART" id="SM00490">
    <property type="entry name" value="HELICc"/>
    <property type="match status" value="1"/>
</dbReference>
<evidence type="ECO:0000256" key="9">
    <source>
        <dbReference type="PROSITE-ProRule" id="PRU00175"/>
    </source>
</evidence>
<dbReference type="Gene3D" id="3.40.50.10810">
    <property type="entry name" value="Tandem AAA-ATPase domain"/>
    <property type="match status" value="1"/>
</dbReference>
<proteinExistence type="inferred from homology"/>
<evidence type="ECO:0000256" key="7">
    <source>
        <dbReference type="ARBA" id="ARBA00022833"/>
    </source>
</evidence>
<dbReference type="InterPro" id="IPR049730">
    <property type="entry name" value="SNF2/RAD54-like_C"/>
</dbReference>
<dbReference type="GO" id="GO:0004386">
    <property type="term" value="F:helicase activity"/>
    <property type="evidence" value="ECO:0007669"/>
    <property type="project" value="UniProtKB-KW"/>
</dbReference>
<dbReference type="Gene3D" id="3.40.50.300">
    <property type="entry name" value="P-loop containing nucleotide triphosphate hydrolases"/>
    <property type="match status" value="1"/>
</dbReference>
<dbReference type="InterPro" id="IPR014001">
    <property type="entry name" value="Helicase_ATP-bd"/>
</dbReference>
<comment type="similarity">
    <text evidence="1">Belongs to the SNF2/RAD54 helicase family.</text>
</comment>
<dbReference type="InterPro" id="IPR027417">
    <property type="entry name" value="P-loop_NTPase"/>
</dbReference>
<dbReference type="InterPro" id="IPR013083">
    <property type="entry name" value="Znf_RING/FYVE/PHD"/>
</dbReference>
<feature type="region of interest" description="Disordered" evidence="10">
    <location>
        <begin position="678"/>
        <end position="699"/>
    </location>
</feature>
<evidence type="ECO:0000313" key="15">
    <source>
        <dbReference type="Proteomes" id="UP001275084"/>
    </source>
</evidence>
<dbReference type="CDD" id="cd16449">
    <property type="entry name" value="RING-HC"/>
    <property type="match status" value="1"/>
</dbReference>
<dbReference type="GO" id="GO:0008094">
    <property type="term" value="F:ATP-dependent activity, acting on DNA"/>
    <property type="evidence" value="ECO:0007669"/>
    <property type="project" value="TreeGrafter"/>
</dbReference>
<evidence type="ECO:0000256" key="2">
    <source>
        <dbReference type="ARBA" id="ARBA00022723"/>
    </source>
</evidence>
<feature type="compositionally biased region" description="Basic and acidic residues" evidence="10">
    <location>
        <begin position="685"/>
        <end position="699"/>
    </location>
</feature>
<dbReference type="Pfam" id="PF00271">
    <property type="entry name" value="Helicase_C"/>
    <property type="match status" value="1"/>
</dbReference>
<evidence type="ECO:0000256" key="4">
    <source>
        <dbReference type="ARBA" id="ARBA00022771"/>
    </source>
</evidence>
<keyword evidence="7" id="KW-0862">Zinc</keyword>
<evidence type="ECO:0000256" key="10">
    <source>
        <dbReference type="SAM" id="MobiDB-lite"/>
    </source>
</evidence>
<dbReference type="CDD" id="cd18793">
    <property type="entry name" value="SF2_C_SNF"/>
    <property type="match status" value="1"/>
</dbReference>
<evidence type="ECO:0000259" key="13">
    <source>
        <dbReference type="PROSITE" id="PS51194"/>
    </source>
</evidence>
<dbReference type="GO" id="GO:0005634">
    <property type="term" value="C:nucleus"/>
    <property type="evidence" value="ECO:0007669"/>
    <property type="project" value="TreeGrafter"/>
</dbReference>
<dbReference type="GO" id="GO:0016787">
    <property type="term" value="F:hydrolase activity"/>
    <property type="evidence" value="ECO:0007669"/>
    <property type="project" value="UniProtKB-KW"/>
</dbReference>
<evidence type="ECO:0000256" key="1">
    <source>
        <dbReference type="ARBA" id="ARBA00007025"/>
    </source>
</evidence>
<gene>
    <name evidence="14" type="ORF">B0T25DRAFT_582913</name>
</gene>
<dbReference type="EMBL" id="JAUIQD010000005">
    <property type="protein sequence ID" value="KAK3350100.1"/>
    <property type="molecule type" value="Genomic_DNA"/>
</dbReference>
<dbReference type="AlphaFoldDB" id="A0AAJ0HFZ5"/>
<dbReference type="Pfam" id="PF00176">
    <property type="entry name" value="SNF2-rel_dom"/>
    <property type="match status" value="1"/>
</dbReference>
<evidence type="ECO:0000259" key="11">
    <source>
        <dbReference type="PROSITE" id="PS50089"/>
    </source>
</evidence>
<keyword evidence="3" id="KW-0547">Nucleotide-binding</keyword>
<feature type="domain" description="RING-type" evidence="11">
    <location>
        <begin position="625"/>
        <end position="668"/>
    </location>
</feature>
<keyword evidence="2" id="KW-0479">Metal-binding</keyword>
<dbReference type="PROSITE" id="PS51194">
    <property type="entry name" value="HELICASE_CTER"/>
    <property type="match status" value="1"/>
</dbReference>
<dbReference type="Proteomes" id="UP001275084">
    <property type="component" value="Unassembled WGS sequence"/>
</dbReference>
<dbReference type="InterPro" id="IPR001841">
    <property type="entry name" value="Znf_RING"/>
</dbReference>
<keyword evidence="6" id="KW-0347">Helicase</keyword>
<dbReference type="PROSITE" id="PS50089">
    <property type="entry name" value="ZF_RING_2"/>
    <property type="match status" value="1"/>
</dbReference>
<dbReference type="InterPro" id="IPR027370">
    <property type="entry name" value="Znf-RING_euk"/>
</dbReference>
<feature type="compositionally biased region" description="Acidic residues" evidence="10">
    <location>
        <begin position="987"/>
        <end position="1017"/>
    </location>
</feature>
<dbReference type="GO" id="GO:0006281">
    <property type="term" value="P:DNA repair"/>
    <property type="evidence" value="ECO:0007669"/>
    <property type="project" value="TreeGrafter"/>
</dbReference>
<feature type="domain" description="Helicase C-terminal" evidence="13">
    <location>
        <begin position="805"/>
        <end position="957"/>
    </location>
</feature>
<dbReference type="GO" id="GO:0005524">
    <property type="term" value="F:ATP binding"/>
    <property type="evidence" value="ECO:0007669"/>
    <property type="project" value="UniProtKB-KW"/>
</dbReference>
<keyword evidence="8" id="KW-0067">ATP-binding</keyword>
<dbReference type="InterPro" id="IPR001650">
    <property type="entry name" value="Helicase_C-like"/>
</dbReference>
<dbReference type="PROSITE" id="PS00518">
    <property type="entry name" value="ZF_RING_1"/>
    <property type="match status" value="1"/>
</dbReference>
<feature type="region of interest" description="Disordered" evidence="10">
    <location>
        <begin position="171"/>
        <end position="197"/>
    </location>
</feature>
<dbReference type="SMART" id="SM00184">
    <property type="entry name" value="RING"/>
    <property type="match status" value="1"/>
</dbReference>
<dbReference type="SUPFAM" id="SSF57850">
    <property type="entry name" value="RING/U-box"/>
    <property type="match status" value="1"/>
</dbReference>
<reference evidence="14" key="1">
    <citation type="journal article" date="2023" name="Mol. Phylogenet. Evol.">
        <title>Genome-scale phylogeny and comparative genomics of the fungal order Sordariales.</title>
        <authorList>
            <person name="Hensen N."/>
            <person name="Bonometti L."/>
            <person name="Westerberg I."/>
            <person name="Brannstrom I.O."/>
            <person name="Guillou S."/>
            <person name="Cros-Aarteil S."/>
            <person name="Calhoun S."/>
            <person name="Haridas S."/>
            <person name="Kuo A."/>
            <person name="Mondo S."/>
            <person name="Pangilinan J."/>
            <person name="Riley R."/>
            <person name="LaButti K."/>
            <person name="Andreopoulos B."/>
            <person name="Lipzen A."/>
            <person name="Chen C."/>
            <person name="Yan M."/>
            <person name="Daum C."/>
            <person name="Ng V."/>
            <person name="Clum A."/>
            <person name="Steindorff A."/>
            <person name="Ohm R.A."/>
            <person name="Martin F."/>
            <person name="Silar P."/>
            <person name="Natvig D.O."/>
            <person name="Lalanne C."/>
            <person name="Gautier V."/>
            <person name="Ament-Velasquez S.L."/>
            <person name="Kruys A."/>
            <person name="Hutchinson M.I."/>
            <person name="Powell A.J."/>
            <person name="Barry K."/>
            <person name="Miller A.N."/>
            <person name="Grigoriev I.V."/>
            <person name="Debuchy R."/>
            <person name="Gladieux P."/>
            <person name="Hiltunen Thoren M."/>
            <person name="Johannesson H."/>
        </authorList>
    </citation>
    <scope>NUCLEOTIDE SEQUENCE</scope>
    <source>
        <strain evidence="14">CBS 955.72</strain>
    </source>
</reference>
<evidence type="ECO:0000256" key="5">
    <source>
        <dbReference type="ARBA" id="ARBA00022801"/>
    </source>
</evidence>
<accession>A0AAJ0HFZ5</accession>
<name>A0AAJ0HFZ5_9PEZI</name>
<evidence type="ECO:0000313" key="14">
    <source>
        <dbReference type="EMBL" id="KAK3350100.1"/>
    </source>
</evidence>
<feature type="domain" description="Helicase ATP-binding" evidence="12">
    <location>
        <begin position="339"/>
        <end position="488"/>
    </location>
</feature>
<dbReference type="InterPro" id="IPR038718">
    <property type="entry name" value="SNF2-like_sf"/>
</dbReference>
<feature type="region of interest" description="Disordered" evidence="10">
    <location>
        <begin position="731"/>
        <end position="772"/>
    </location>
</feature>
<dbReference type="GO" id="GO:0008270">
    <property type="term" value="F:zinc ion binding"/>
    <property type="evidence" value="ECO:0007669"/>
    <property type="project" value="UniProtKB-KW"/>
</dbReference>
<dbReference type="Gene3D" id="3.30.40.10">
    <property type="entry name" value="Zinc/RING finger domain, C3HC4 (zinc finger)"/>
    <property type="match status" value="1"/>
</dbReference>
<comment type="caution">
    <text evidence="14">The sequence shown here is derived from an EMBL/GenBank/DDBJ whole genome shotgun (WGS) entry which is preliminary data.</text>
</comment>
<keyword evidence="15" id="KW-1185">Reference proteome</keyword>
<evidence type="ECO:0000256" key="6">
    <source>
        <dbReference type="ARBA" id="ARBA00022806"/>
    </source>
</evidence>
<dbReference type="PANTHER" id="PTHR45626:SF17">
    <property type="entry name" value="HELICASE-LIKE TRANSCRIPTION FACTOR"/>
    <property type="match status" value="1"/>
</dbReference>
<feature type="region of interest" description="Disordered" evidence="10">
    <location>
        <begin position="979"/>
        <end position="1026"/>
    </location>
</feature>
<sequence length="1026" mass="115399">MASTADGLDQGLVSSNLAEKTGNSPVDINGISGSNPATPTGDLTTSSVDLTGDSIRNSVDLTGDTKSSVDLTRGSSHNPVVLTGDLCNSLVTLHTSIRTPAQSPPTMISDTYPKVESPLRTVKVESDVEEISKTLEKGISKTQETRKSRKKVDLDAKDYWKRYYRDVHNIDSSDQEESHQGVLKRKHIGGSKNTYTQAKRRRAAAGLALMQEKTNVLNVSNHPQGPIAARAEMEEFDRENDDSGLSTKAAQLRHLKGSINKGDPQAVQDFHLLEEATKSFGVRKCNAGVDGKWNLKGFCSHLFHHQVIGVRWMVGRELHPIGPNGEPPGPEKKAKVFATLIIAPKKINPQWEREIYKHCSSKMKKGVLIYDCNRSPQEVRHAKIVITTYAQIRRQCPAKEDLKLIDSMKAEGKQEWRKLLCKKSRGILFEIDWFRVVLDEAHAINNWETSTSKACRNLVAQHRWIMTGTPMTNNRNELFPHLDFLQTAFDTVEKFQNVLAKRTANKGAEDEESLDRMRSVYQQISLRRRVQDTLMGHPILDIPKPHPTEEIEVKLLPREKEVYQKVVLEFKQRVAQGAMTLGEFMKFYNKFRFCISHPALIDPLYSPDGEDQKNGAIEPHIQVFCRICRRSLKDPRVGECGHAFCRSCILTSKRSKSIGAGFNCPICNTAITQVKPMPTPYLDPIQHKDSEKKESDNTDQVVRLEKWLQGWGRRPGEDELRLAPLLDGEFTKDKHGNLRKSKASKRSRKAKKKPKKNDKKSGKKAVRGKAKGEDRELHLNAVDFLQRCDEEPWKPVPHGAKTKVTLELVLKWQKEAPNDKIIIFIQWLPMFLILGRMLAQNGIKFVNFYGEMTVKQQDRAIKAFDDLDEIKVMQLISISCGAHGLNLTAANRAIVFDNWWHKGLEHQAFARIHRIGQTKVMYTAKILAANTIDDKILDLQMQKEANISMVTEGKAMGGILSSAKMLDLLSKETRQYAEEVVVGSDSDSGDSDDSDSDDPESSSNSDSDDSSSAEAEEDNRVGEDDW</sequence>
<protein>
    <submittedName>
        <fullName evidence="14">P-loop containing nucleoside triphosphate hydrolase protein</fullName>
    </submittedName>
</protein>
<dbReference type="InterPro" id="IPR050628">
    <property type="entry name" value="SNF2_RAD54_helicase_TF"/>
</dbReference>
<dbReference type="SUPFAM" id="SSF52540">
    <property type="entry name" value="P-loop containing nucleoside triphosphate hydrolases"/>
    <property type="match status" value="2"/>
</dbReference>
<dbReference type="PANTHER" id="PTHR45626">
    <property type="entry name" value="TRANSCRIPTION TERMINATION FACTOR 2-RELATED"/>
    <property type="match status" value="1"/>
</dbReference>
<keyword evidence="5 14" id="KW-0378">Hydrolase</keyword>
<evidence type="ECO:0000256" key="8">
    <source>
        <dbReference type="ARBA" id="ARBA00022840"/>
    </source>
</evidence>
<keyword evidence="4 9" id="KW-0863">Zinc-finger</keyword>
<organism evidence="14 15">
    <name type="scientific">Lasiosphaeria hispida</name>
    <dbReference type="NCBI Taxonomy" id="260671"/>
    <lineage>
        <taxon>Eukaryota</taxon>
        <taxon>Fungi</taxon>
        <taxon>Dikarya</taxon>
        <taxon>Ascomycota</taxon>
        <taxon>Pezizomycotina</taxon>
        <taxon>Sordariomycetes</taxon>
        <taxon>Sordariomycetidae</taxon>
        <taxon>Sordariales</taxon>
        <taxon>Lasiosphaeriaceae</taxon>
        <taxon>Lasiosphaeria</taxon>
    </lineage>
</organism>
<reference evidence="14" key="2">
    <citation type="submission" date="2023-06" db="EMBL/GenBank/DDBJ databases">
        <authorList>
            <consortium name="Lawrence Berkeley National Laboratory"/>
            <person name="Haridas S."/>
            <person name="Hensen N."/>
            <person name="Bonometti L."/>
            <person name="Westerberg I."/>
            <person name="Brannstrom I.O."/>
            <person name="Guillou S."/>
            <person name="Cros-Aarteil S."/>
            <person name="Calhoun S."/>
            <person name="Kuo A."/>
            <person name="Mondo S."/>
            <person name="Pangilinan J."/>
            <person name="Riley R."/>
            <person name="Labutti K."/>
            <person name="Andreopoulos B."/>
            <person name="Lipzen A."/>
            <person name="Chen C."/>
            <person name="Yanf M."/>
            <person name="Daum C."/>
            <person name="Ng V."/>
            <person name="Clum A."/>
            <person name="Steindorff A."/>
            <person name="Ohm R."/>
            <person name="Martin F."/>
            <person name="Silar P."/>
            <person name="Natvig D."/>
            <person name="Lalanne C."/>
            <person name="Gautier V."/>
            <person name="Ament-Velasquez S.L."/>
            <person name="Kruys A."/>
            <person name="Hutchinson M.I."/>
            <person name="Powell A.J."/>
            <person name="Barry K."/>
            <person name="Miller A.N."/>
            <person name="Grigoriev I.V."/>
            <person name="Debuchy R."/>
            <person name="Gladieux P."/>
            <person name="Thoren M.H."/>
            <person name="Johannesson H."/>
        </authorList>
    </citation>
    <scope>NUCLEOTIDE SEQUENCE</scope>
    <source>
        <strain evidence="14">CBS 955.72</strain>
    </source>
</reference>
<dbReference type="PROSITE" id="PS51192">
    <property type="entry name" value="HELICASE_ATP_BIND_1"/>
    <property type="match status" value="1"/>
</dbReference>